<dbReference type="GeneID" id="93976380"/>
<dbReference type="EMBL" id="JACJIJ010000002">
    <property type="protein sequence ID" value="MBA9055914.1"/>
    <property type="molecule type" value="Genomic_DNA"/>
</dbReference>
<evidence type="ECO:0000313" key="2">
    <source>
        <dbReference type="Proteomes" id="UP000577386"/>
    </source>
</evidence>
<comment type="caution">
    <text evidence="1">The sequence shown here is derived from an EMBL/GenBank/DDBJ whole genome shotgun (WGS) entry which is preliminary data.</text>
</comment>
<name>A0A7W3NSG1_STRMR</name>
<keyword evidence="2" id="KW-1185">Reference proteome</keyword>
<gene>
    <name evidence="1" type="ORF">HDA42_005092</name>
</gene>
<dbReference type="RefSeq" id="WP_182776660.1">
    <property type="nucleotide sequence ID" value="NZ_BAAAHW010000005.1"/>
</dbReference>
<sequence>MTLPSARLLGHRLVAERTAAHVRAFPGAGRRGNAFLVSGTEVLFLPEEFPDLGAVTVYNGWFPALSRSLSLLSAVAHGAVRLPGGRRALDALTRPLIGPPGGPDAVERAKTRTHVVAVAAASPGGAPLAEVHLEGPSIYTLTGELMAWAAHRLSTHADATPGVVSPTKAFGVDRLQRGCAEIGLTEAGQG</sequence>
<protein>
    <submittedName>
        <fullName evidence="1">Uncharacterized protein</fullName>
    </submittedName>
</protein>
<dbReference type="Proteomes" id="UP000577386">
    <property type="component" value="Unassembled WGS sequence"/>
</dbReference>
<dbReference type="AlphaFoldDB" id="A0A7W3NSG1"/>
<accession>A0A7W3NSG1</accession>
<evidence type="ECO:0000313" key="1">
    <source>
        <dbReference type="EMBL" id="MBA9055914.1"/>
    </source>
</evidence>
<proteinExistence type="predicted"/>
<reference evidence="1 2" key="1">
    <citation type="submission" date="2020-08" db="EMBL/GenBank/DDBJ databases">
        <title>Sequencing the genomes of 1000 actinobacteria strains.</title>
        <authorList>
            <person name="Klenk H.-P."/>
        </authorList>
    </citation>
    <scope>NUCLEOTIDE SEQUENCE [LARGE SCALE GENOMIC DNA]</scope>
    <source>
        <strain evidence="1 2">DSM 41827</strain>
    </source>
</reference>
<organism evidence="1 2">
    <name type="scientific">Streptomyces murinus</name>
    <dbReference type="NCBI Taxonomy" id="33900"/>
    <lineage>
        <taxon>Bacteria</taxon>
        <taxon>Bacillati</taxon>
        <taxon>Actinomycetota</taxon>
        <taxon>Actinomycetes</taxon>
        <taxon>Kitasatosporales</taxon>
        <taxon>Streptomycetaceae</taxon>
        <taxon>Streptomyces</taxon>
    </lineage>
</organism>